<feature type="transmembrane region" description="Helical" evidence="1">
    <location>
        <begin position="213"/>
        <end position="233"/>
    </location>
</feature>
<dbReference type="Pfam" id="PF09925">
    <property type="entry name" value="DUF2157"/>
    <property type="match status" value="1"/>
</dbReference>
<feature type="transmembrane region" description="Helical" evidence="1">
    <location>
        <begin position="35"/>
        <end position="57"/>
    </location>
</feature>
<evidence type="ECO:0000313" key="4">
    <source>
        <dbReference type="Proteomes" id="UP000190092"/>
    </source>
</evidence>
<feature type="transmembrane region" description="Helical" evidence="1">
    <location>
        <begin position="123"/>
        <end position="141"/>
    </location>
</feature>
<dbReference type="AlphaFoldDB" id="A0A1T4R2B8"/>
<evidence type="ECO:0000259" key="2">
    <source>
        <dbReference type="Pfam" id="PF09925"/>
    </source>
</evidence>
<evidence type="ECO:0000256" key="1">
    <source>
        <dbReference type="SAM" id="Phobius"/>
    </source>
</evidence>
<feature type="transmembrane region" description="Helical" evidence="1">
    <location>
        <begin position="305"/>
        <end position="324"/>
    </location>
</feature>
<dbReference type="InterPro" id="IPR018677">
    <property type="entry name" value="DUF2157"/>
</dbReference>
<feature type="domain" description="DUF2157" evidence="2">
    <location>
        <begin position="9"/>
        <end position="144"/>
    </location>
</feature>
<gene>
    <name evidence="3" type="ORF">SAMN02745126_03500</name>
</gene>
<feature type="transmembrane region" description="Helical" evidence="1">
    <location>
        <begin position="100"/>
        <end position="117"/>
    </location>
</feature>
<dbReference type="STRING" id="225324.SAMN02745126_03500"/>
<reference evidence="4" key="1">
    <citation type="submission" date="2017-02" db="EMBL/GenBank/DDBJ databases">
        <authorList>
            <person name="Varghese N."/>
            <person name="Submissions S."/>
        </authorList>
    </citation>
    <scope>NUCLEOTIDE SEQUENCE [LARGE SCALE GENOMIC DNA]</scope>
    <source>
        <strain evidence="4">ATCC 27094</strain>
    </source>
</reference>
<keyword evidence="1" id="KW-0812">Transmembrane</keyword>
<feature type="transmembrane region" description="Helical" evidence="1">
    <location>
        <begin position="245"/>
        <end position="263"/>
    </location>
</feature>
<dbReference type="EMBL" id="FUWJ01000004">
    <property type="protein sequence ID" value="SKA09995.1"/>
    <property type="molecule type" value="Genomic_DNA"/>
</dbReference>
<feature type="transmembrane region" description="Helical" evidence="1">
    <location>
        <begin position="275"/>
        <end position="293"/>
    </location>
</feature>
<feature type="transmembrane region" description="Helical" evidence="1">
    <location>
        <begin position="357"/>
        <end position="377"/>
    </location>
</feature>
<feature type="transmembrane region" description="Helical" evidence="1">
    <location>
        <begin position="182"/>
        <end position="204"/>
    </location>
</feature>
<keyword evidence="1" id="KW-1133">Transmembrane helix</keyword>
<feature type="transmembrane region" description="Helical" evidence="1">
    <location>
        <begin position="146"/>
        <end position="162"/>
    </location>
</feature>
<protein>
    <submittedName>
        <fullName evidence="3">Uncharacterized membrane protein</fullName>
    </submittedName>
</protein>
<dbReference type="Proteomes" id="UP000190092">
    <property type="component" value="Unassembled WGS sequence"/>
</dbReference>
<keyword evidence="1" id="KW-0472">Membrane</keyword>
<accession>A0A1T4R2B8</accession>
<keyword evidence="4" id="KW-1185">Reference proteome</keyword>
<name>A0A1T4R2B8_9HYPH</name>
<dbReference type="RefSeq" id="WP_170920989.1">
    <property type="nucleotide sequence ID" value="NZ_FUWJ01000004.1"/>
</dbReference>
<feature type="transmembrane region" description="Helical" evidence="1">
    <location>
        <begin position="69"/>
        <end position="88"/>
    </location>
</feature>
<organism evidence="3 4">
    <name type="scientific">Enhydrobacter aerosaccus</name>
    <dbReference type="NCBI Taxonomy" id="225324"/>
    <lineage>
        <taxon>Bacteria</taxon>
        <taxon>Pseudomonadati</taxon>
        <taxon>Pseudomonadota</taxon>
        <taxon>Alphaproteobacteria</taxon>
        <taxon>Hyphomicrobiales</taxon>
        <taxon>Enhydrobacter</taxon>
    </lineage>
</organism>
<sequence length="389" mass="42086">MIAEHYLKRWQGAGLIDDAAVERISAWEATHRRPIWLWALSGTGALAIGLGVVAMVAANWEDIPAAVKLSGAMLLTGLVAAFVFVAWLRDRAWPREIGALLLFGLVIASIALIGQVYQLQSEPWQALLTWLALCTPFLALLTFTRLVGTLWFAAAVLTWFSASETLEPLIRTLGSASARGHFFHVLFYLPACLMILVAVVRGLWPPAEKQGELMLKLALAGLTGAVSMTVITIDSRLIDQVAPVEIWLGAVATALAAMALWFGGGEMQRRHTLPLLGVSFGTWAVALLLAHPWNPDGGLEDTITFEAIIGLLFILYWSAIGWLAARTGQRILFGLAFTVIGLRLLVLYFQAIGGLTATGFGLIGGGLLCLALSWLGWRLTQRLARGTPP</sequence>
<evidence type="ECO:0000313" key="3">
    <source>
        <dbReference type="EMBL" id="SKA09995.1"/>
    </source>
</evidence>
<feature type="transmembrane region" description="Helical" evidence="1">
    <location>
        <begin position="331"/>
        <end position="351"/>
    </location>
</feature>
<proteinExistence type="predicted"/>